<evidence type="ECO:0000313" key="3">
    <source>
        <dbReference type="Proteomes" id="UP000011081"/>
    </source>
</evidence>
<feature type="transmembrane region" description="Helical" evidence="1">
    <location>
        <begin position="211"/>
        <end position="229"/>
    </location>
</feature>
<name>L2GYT3_VAVCU</name>
<dbReference type="Proteomes" id="UP000011081">
    <property type="component" value="Unassembled WGS sequence"/>
</dbReference>
<feature type="transmembrane region" description="Helical" evidence="1">
    <location>
        <begin position="6"/>
        <end position="23"/>
    </location>
</feature>
<protein>
    <recommendedName>
        <fullName evidence="4">Sugar phosphate transporter domain-containing protein</fullName>
    </recommendedName>
</protein>
<dbReference type="PROSITE" id="PS51257">
    <property type="entry name" value="PROKAR_LIPOPROTEIN"/>
    <property type="match status" value="1"/>
</dbReference>
<keyword evidence="1" id="KW-0812">Transmembrane</keyword>
<organism evidence="2 3">
    <name type="scientific">Vavraia culicis (isolate floridensis)</name>
    <name type="common">Microsporidian parasite</name>
    <dbReference type="NCBI Taxonomy" id="948595"/>
    <lineage>
        <taxon>Eukaryota</taxon>
        <taxon>Fungi</taxon>
        <taxon>Fungi incertae sedis</taxon>
        <taxon>Microsporidia</taxon>
        <taxon>Pleistophoridae</taxon>
        <taxon>Vavraia</taxon>
    </lineage>
</organism>
<feature type="transmembrane region" description="Helical" evidence="1">
    <location>
        <begin position="35"/>
        <end position="53"/>
    </location>
</feature>
<dbReference type="OrthoDB" id="10428600at2759"/>
<feature type="transmembrane region" description="Helical" evidence="1">
    <location>
        <begin position="241"/>
        <end position="258"/>
    </location>
</feature>
<dbReference type="GeneID" id="19877924"/>
<dbReference type="InterPro" id="IPR037185">
    <property type="entry name" value="EmrE-like"/>
</dbReference>
<dbReference type="EMBL" id="GL877404">
    <property type="protein sequence ID" value="ELA48423.1"/>
    <property type="molecule type" value="Genomic_DNA"/>
</dbReference>
<keyword evidence="1" id="KW-1133">Transmembrane helix</keyword>
<gene>
    <name evidence="2" type="ORF">VCUG_00032</name>
</gene>
<dbReference type="HOGENOM" id="CLU_081933_0_0_1"/>
<dbReference type="SUPFAM" id="SSF103481">
    <property type="entry name" value="Multidrug resistance efflux transporter EmrE"/>
    <property type="match status" value="1"/>
</dbReference>
<sequence length="296" mass="34273">MSPREKFLYIVLFFTYSCINGILRQKIIKKDIPRCVISFVPSVLKYLCALAYANTRVYYDRRVVFTSFPIFVSSLIYLIAYKGVSAVTMAINAPSRILFTYVITRLLYDKVYGWDKIAGMLTISMGILISNSDLSAHASDEMVCVLLFLFGNFLNAVGLIYFDRQLRHHIVHFWDYMYTYSFTLLIFNILLFPIELLYLKEKNVFVYLNDIGLQISFITHTIEMIAYAYISIELDPLQRNFLSIAIKITTTVVNTLIFKDERRIAKFISCSLTYLGILIYENKALKGVLVKKSPKK</sequence>
<keyword evidence="3" id="KW-1185">Reference proteome</keyword>
<feature type="transmembrane region" description="Helical" evidence="1">
    <location>
        <begin position="142"/>
        <end position="162"/>
    </location>
</feature>
<feature type="transmembrane region" description="Helical" evidence="1">
    <location>
        <begin position="65"/>
        <end position="91"/>
    </location>
</feature>
<proteinExistence type="predicted"/>
<dbReference type="OMA" id="QISFITH"/>
<evidence type="ECO:0000256" key="1">
    <source>
        <dbReference type="SAM" id="Phobius"/>
    </source>
</evidence>
<accession>L2GYT3</accession>
<feature type="transmembrane region" description="Helical" evidence="1">
    <location>
        <begin position="174"/>
        <end position="199"/>
    </location>
</feature>
<dbReference type="RefSeq" id="XP_008073053.1">
    <property type="nucleotide sequence ID" value="XM_008074862.1"/>
</dbReference>
<feature type="transmembrane region" description="Helical" evidence="1">
    <location>
        <begin position="111"/>
        <end position="130"/>
    </location>
</feature>
<reference evidence="3" key="1">
    <citation type="submission" date="2011-03" db="EMBL/GenBank/DDBJ databases">
        <title>The genome sequence of Vavraia culicis strain floridensis.</title>
        <authorList>
            <consortium name="The Broad Institute Genome Sequencing Platform"/>
            <person name="Cuomo C."/>
            <person name="Becnel J."/>
            <person name="Sanscrainte N."/>
            <person name="Young S.K."/>
            <person name="Zeng Q."/>
            <person name="Gargeya S."/>
            <person name="Fitzgerald M."/>
            <person name="Haas B."/>
            <person name="Abouelleil A."/>
            <person name="Alvarado L."/>
            <person name="Arachchi H.M."/>
            <person name="Berlin A."/>
            <person name="Chapman S.B."/>
            <person name="Gearin G."/>
            <person name="Goldberg J."/>
            <person name="Griggs A."/>
            <person name="Gujja S."/>
            <person name="Hansen M."/>
            <person name="Heiman D."/>
            <person name="Howarth C."/>
            <person name="Larimer J."/>
            <person name="Lui A."/>
            <person name="MacDonald P.J.P."/>
            <person name="McCowen C."/>
            <person name="Montmayeur A."/>
            <person name="Murphy C."/>
            <person name="Neiman D."/>
            <person name="Pearson M."/>
            <person name="Priest M."/>
            <person name="Roberts A."/>
            <person name="Saif S."/>
            <person name="Shea T."/>
            <person name="Sisk P."/>
            <person name="Stolte C."/>
            <person name="Sykes S."/>
            <person name="Wortman J."/>
            <person name="Nusbaum C."/>
            <person name="Birren B."/>
        </authorList>
    </citation>
    <scope>NUCLEOTIDE SEQUENCE [LARGE SCALE GENOMIC DNA]</scope>
    <source>
        <strain evidence="3">floridensis</strain>
    </source>
</reference>
<dbReference type="AlphaFoldDB" id="L2GYT3"/>
<dbReference type="InParanoid" id="L2GYT3"/>
<dbReference type="VEuPathDB" id="MicrosporidiaDB:VCUG_00032"/>
<evidence type="ECO:0008006" key="4">
    <source>
        <dbReference type="Google" id="ProtNLM"/>
    </source>
</evidence>
<evidence type="ECO:0000313" key="2">
    <source>
        <dbReference type="EMBL" id="ELA48423.1"/>
    </source>
</evidence>
<keyword evidence="1" id="KW-0472">Membrane</keyword>